<comment type="function">
    <text evidence="1">Acyltransferase required for the direct transfer of medium- to long-chain fatty acyl moieties from a carrier protein (MbtL) on to the epsilon-amino group of lysine residue in the mycobactin core.</text>
</comment>
<keyword evidence="7" id="KW-1185">Reference proteome</keyword>
<dbReference type="SMART" id="SM01006">
    <property type="entry name" value="AlcB"/>
    <property type="match status" value="1"/>
</dbReference>
<protein>
    <recommendedName>
        <fullName evidence="3">Lysine N-acyltransferase MbtK</fullName>
    </recommendedName>
    <alternativeName>
        <fullName evidence="4">Mycobactin synthase protein K</fullName>
    </alternativeName>
</protein>
<dbReference type="GO" id="GO:0019290">
    <property type="term" value="P:siderophore biosynthetic process"/>
    <property type="evidence" value="ECO:0007669"/>
    <property type="project" value="InterPro"/>
</dbReference>
<proteinExistence type="predicted"/>
<dbReference type="PATRIC" id="fig|1324261.3.peg.1756"/>
<sequence>MTSPDPILPRELTDLPGAIRGVPPPPIPELPAPYGLRVADPDADAEMIAEWMNRPHLVQAWESDWPAARWHRYLTAQLDGEFSRPLVATLDGVDRAYIELYRAAKDSIARRYEHDPHDLGLHVAVADLDHIERGHVSYLLPHLVVSIFSLDPSCRRIMFDPDHRNALARKFCERSGCAFLGEHDMTNRRMALYVLPRTPEDVPRRLDG</sequence>
<dbReference type="InterPro" id="IPR016181">
    <property type="entry name" value="Acyl_CoA_acyltransferase"/>
</dbReference>
<dbReference type="Pfam" id="PF13523">
    <property type="entry name" value="Acetyltransf_8"/>
    <property type="match status" value="1"/>
</dbReference>
<dbReference type="UniPathway" id="UPA00011"/>
<comment type="caution">
    <text evidence="6">The sequence shown here is derived from an EMBL/GenBank/DDBJ whole genome shotgun (WGS) entry which is preliminary data.</text>
</comment>
<dbReference type="EMBL" id="JLXW01000005">
    <property type="protein sequence ID" value="KBZ64358.1"/>
    <property type="molecule type" value="Genomic_DNA"/>
</dbReference>
<comment type="pathway">
    <text evidence="2">Siderophore biosynthesis; mycobactin biosynthesis.</text>
</comment>
<name>A0A051U5Y6_9MYCO</name>
<evidence type="ECO:0000256" key="2">
    <source>
        <dbReference type="ARBA" id="ARBA00005102"/>
    </source>
</evidence>
<dbReference type="GO" id="GO:0016410">
    <property type="term" value="F:N-acyltransferase activity"/>
    <property type="evidence" value="ECO:0007669"/>
    <property type="project" value="TreeGrafter"/>
</dbReference>
<dbReference type="Proteomes" id="UP000025947">
    <property type="component" value="Unassembled WGS sequence"/>
</dbReference>
<evidence type="ECO:0000259" key="5">
    <source>
        <dbReference type="SMART" id="SM01006"/>
    </source>
</evidence>
<reference evidence="6 7" key="1">
    <citation type="submission" date="2014-04" db="EMBL/GenBank/DDBJ databases">
        <title>The Genome Sequence of Mycobacterium tuberculosis TKK-01-0051.</title>
        <authorList>
            <consortium name="The Broad Institute Genomics Platform"/>
            <consortium name="The Broad Institute Genome Sequencing Center for Infectious Disease"/>
            <person name="Earl A.M."/>
            <person name="Cohen K."/>
            <person name="Pym A."/>
            <person name="Bishai W."/>
            <person name="Maharaj K."/>
            <person name="Desjardins C."/>
            <person name="Abeel T."/>
            <person name="Young S."/>
            <person name="Zeng Q."/>
            <person name="Gargeya S."/>
            <person name="Abouelleil A."/>
            <person name="Alvarado L."/>
            <person name="Chapman S.B."/>
            <person name="Gainer-Dewar J."/>
            <person name="Goldberg J."/>
            <person name="Griggs A."/>
            <person name="Gujja S."/>
            <person name="Hansen M."/>
            <person name="Howarth C."/>
            <person name="Imamovic A."/>
            <person name="Larimer J."/>
            <person name="Murphy C."/>
            <person name="Naylor J."/>
            <person name="Pearson M."/>
            <person name="Poon T.W."/>
            <person name="Priest M."/>
            <person name="Roberts A."/>
            <person name="Saif S."/>
            <person name="Shea T."/>
            <person name="Sykes S."/>
            <person name="Wortman J."/>
            <person name="Nusbaum C."/>
            <person name="Birren B."/>
        </authorList>
    </citation>
    <scope>NUCLEOTIDE SEQUENCE [LARGE SCALE GENOMIC DNA]</scope>
    <source>
        <strain evidence="6 7">TKK-01-0051</strain>
    </source>
</reference>
<feature type="domain" description="Acyltransferase MbtK/IucB-like conserved" evidence="5">
    <location>
        <begin position="37"/>
        <end position="84"/>
    </location>
</feature>
<evidence type="ECO:0000313" key="6">
    <source>
        <dbReference type="EMBL" id="KBZ64358.1"/>
    </source>
</evidence>
<dbReference type="SUPFAM" id="SSF55729">
    <property type="entry name" value="Acyl-CoA N-acyltransferases (Nat)"/>
    <property type="match status" value="1"/>
</dbReference>
<evidence type="ECO:0000256" key="4">
    <source>
        <dbReference type="ARBA" id="ARBA00031122"/>
    </source>
</evidence>
<gene>
    <name evidence="6" type="ORF">K875_01743</name>
</gene>
<dbReference type="PANTHER" id="PTHR31438">
    <property type="entry name" value="LYSINE N-ACYLTRANSFERASE C17G9.06C-RELATED"/>
    <property type="match status" value="1"/>
</dbReference>
<dbReference type="Gene3D" id="3.40.630.30">
    <property type="match status" value="1"/>
</dbReference>
<evidence type="ECO:0000256" key="1">
    <source>
        <dbReference type="ARBA" id="ARBA00003818"/>
    </source>
</evidence>
<dbReference type="AlphaFoldDB" id="A0A051U5Y6"/>
<dbReference type="HOGENOM" id="CLU_039848_4_0_11"/>
<evidence type="ECO:0000256" key="3">
    <source>
        <dbReference type="ARBA" id="ARBA00020586"/>
    </source>
</evidence>
<organism evidence="6 7">
    <name type="scientific">Mycobacterium [tuberculosis] TKK-01-0051</name>
    <dbReference type="NCBI Taxonomy" id="1324261"/>
    <lineage>
        <taxon>Bacteria</taxon>
        <taxon>Bacillati</taxon>
        <taxon>Actinomycetota</taxon>
        <taxon>Actinomycetes</taxon>
        <taxon>Mycobacteriales</taxon>
        <taxon>Mycobacteriaceae</taxon>
        <taxon>Mycobacterium</taxon>
        <taxon>Mycobacterium avium complex (MAC)</taxon>
    </lineage>
</organism>
<dbReference type="PANTHER" id="PTHR31438:SF1">
    <property type="entry name" value="LYSINE N-ACYLTRANSFERASE C17G9.06C-RELATED"/>
    <property type="match status" value="1"/>
</dbReference>
<dbReference type="InterPro" id="IPR019432">
    <property type="entry name" value="Acyltransferase_MbtK/IucB-like"/>
</dbReference>
<dbReference type="RefSeq" id="WP_044484569.1">
    <property type="nucleotide sequence ID" value="NZ_KK328284.1"/>
</dbReference>
<accession>A0A051U5Y6</accession>
<evidence type="ECO:0000313" key="7">
    <source>
        <dbReference type="Proteomes" id="UP000025947"/>
    </source>
</evidence>